<evidence type="ECO:0000313" key="5">
    <source>
        <dbReference type="Proteomes" id="UP000051679"/>
    </source>
</evidence>
<dbReference type="PATRIC" id="fig|1291052.5.peg.103"/>
<dbReference type="NCBIfam" id="TIGR00254">
    <property type="entry name" value="GGDEF"/>
    <property type="match status" value="1"/>
</dbReference>
<evidence type="ECO:0000259" key="3">
    <source>
        <dbReference type="PROSITE" id="PS50887"/>
    </source>
</evidence>
<reference evidence="4 5" key="1">
    <citation type="journal article" date="2015" name="Genome Announc.">
        <title>Expanding the biotechnology potential of lactobacilli through comparative genomics of 213 strains and associated genera.</title>
        <authorList>
            <person name="Sun Z."/>
            <person name="Harris H.M."/>
            <person name="McCann A."/>
            <person name="Guo C."/>
            <person name="Argimon S."/>
            <person name="Zhang W."/>
            <person name="Yang X."/>
            <person name="Jeffery I.B."/>
            <person name="Cooney J.C."/>
            <person name="Kagawa T.F."/>
            <person name="Liu W."/>
            <person name="Song Y."/>
            <person name="Salvetti E."/>
            <person name="Wrobel A."/>
            <person name="Rasinkangas P."/>
            <person name="Parkhill J."/>
            <person name="Rea M.C."/>
            <person name="O'Sullivan O."/>
            <person name="Ritari J."/>
            <person name="Douillard F.P."/>
            <person name="Paul Ross R."/>
            <person name="Yang R."/>
            <person name="Briner A.E."/>
            <person name="Felis G.E."/>
            <person name="de Vos W.M."/>
            <person name="Barrangou R."/>
            <person name="Klaenhammer T.R."/>
            <person name="Caufield P.W."/>
            <person name="Cui Y."/>
            <person name="Zhang H."/>
            <person name="O'Toole P.W."/>
        </authorList>
    </citation>
    <scope>NUCLEOTIDE SEQUENCE [LARGE SCALE GENOMIC DNA]</scope>
    <source>
        <strain evidence="4 5">DSM 20505</strain>
    </source>
</reference>
<evidence type="ECO:0000259" key="2">
    <source>
        <dbReference type="PROSITE" id="PS50883"/>
    </source>
</evidence>
<dbReference type="GO" id="GO:0071111">
    <property type="term" value="F:cyclic-guanylate-specific phosphodiesterase activity"/>
    <property type="evidence" value="ECO:0007669"/>
    <property type="project" value="InterPro"/>
</dbReference>
<dbReference type="InterPro" id="IPR050706">
    <property type="entry name" value="Cyclic-di-GMP_PDE-like"/>
</dbReference>
<dbReference type="SUPFAM" id="SSF141868">
    <property type="entry name" value="EAL domain-like"/>
    <property type="match status" value="1"/>
</dbReference>
<dbReference type="Gene3D" id="3.20.20.450">
    <property type="entry name" value="EAL domain"/>
    <property type="match status" value="1"/>
</dbReference>
<evidence type="ECO:0000313" key="4">
    <source>
        <dbReference type="EMBL" id="KRM56268.1"/>
    </source>
</evidence>
<feature type="domain" description="EAL" evidence="2">
    <location>
        <begin position="378"/>
        <end position="612"/>
    </location>
</feature>
<dbReference type="CDD" id="cd01948">
    <property type="entry name" value="EAL"/>
    <property type="match status" value="1"/>
</dbReference>
<dbReference type="PANTHER" id="PTHR33121">
    <property type="entry name" value="CYCLIC DI-GMP PHOSPHODIESTERASE PDEF"/>
    <property type="match status" value="1"/>
</dbReference>
<proteinExistence type="predicted"/>
<dbReference type="SUPFAM" id="SSF55073">
    <property type="entry name" value="Nucleotide cyclase"/>
    <property type="match status" value="1"/>
</dbReference>
<dbReference type="AlphaFoldDB" id="A0A0R1ZZ79"/>
<dbReference type="PANTHER" id="PTHR33121:SF70">
    <property type="entry name" value="SIGNALING PROTEIN YKOW"/>
    <property type="match status" value="1"/>
</dbReference>
<organism evidence="4 5">
    <name type="scientific">Lacticaseibacillus sharpeae JCM 1186 = DSM 20505</name>
    <dbReference type="NCBI Taxonomy" id="1291052"/>
    <lineage>
        <taxon>Bacteria</taxon>
        <taxon>Bacillati</taxon>
        <taxon>Bacillota</taxon>
        <taxon>Bacilli</taxon>
        <taxon>Lactobacillales</taxon>
        <taxon>Lactobacillaceae</taxon>
        <taxon>Lacticaseibacillus</taxon>
    </lineage>
</organism>
<dbReference type="Proteomes" id="UP000051679">
    <property type="component" value="Unassembled WGS sequence"/>
</dbReference>
<feature type="transmembrane region" description="Helical" evidence="1">
    <location>
        <begin position="51"/>
        <end position="71"/>
    </location>
</feature>
<dbReference type="Pfam" id="PF00990">
    <property type="entry name" value="GGDEF"/>
    <property type="match status" value="1"/>
</dbReference>
<dbReference type="InterPro" id="IPR043128">
    <property type="entry name" value="Rev_trsase/Diguanyl_cyclase"/>
</dbReference>
<sequence>MTFGSVFVSNHEWFLQIMFSFFFVAGFDAYYQHMATRALNSDRSVRSAWLIRVFSIILPLLIASIMAFGGVAVTGNAGIYHTVGFFVLLVPLIDEGINNWEYGARCVSLTAFWLLYHWPNRTSGRALVSYAVLLLMFYLVRRFRQQIRVNIFLSYAVMLILTAAFWCTLAPQTMGMHLPWFIVLRAFVTISFLNIYTTWYWQHQMQERTEQAAMLKLARYDELTNAKTYAAYKDEMTALFTQAQTAKTPLTMVSLDVDHFRQVNEQYGHLAGNAVLIGVANTLTQVLDAAGQTYHLSRTGGEEFNIAFPGAAPIDVHTVISDCLTGVRNATYTYQDVAAHVTMSMGVTEVQPDDKNIDYTYKRADDNLYLSKRAGCDTVTVDGQTQQVHAQTADVVSYTFFAQSIVDITDADRHYRSELLLRMFDHGYLRWVVPQRFDISVDTQIELLQQVLQNTRVKRLAINMTLAQFTDVTVAMAITDFVRNTPDLTALTVEITDVPDIMITRQITAIYRVAGVRIDIDDVGSDNSYELVAHLLPYVDGVKFAMQNLRKTNTPAQLQKRIEFWADVAQRQQLDFVLEGVETSAEVDFARSLGIKYIQGYYFSKPALPQLN</sequence>
<dbReference type="PROSITE" id="PS50887">
    <property type="entry name" value="GGDEF"/>
    <property type="match status" value="1"/>
</dbReference>
<dbReference type="SMART" id="SM00052">
    <property type="entry name" value="EAL"/>
    <property type="match status" value="1"/>
</dbReference>
<gene>
    <name evidence="4" type="ORF">FC18_GL000102</name>
</gene>
<keyword evidence="1" id="KW-1133">Transmembrane helix</keyword>
<dbReference type="SMART" id="SM00267">
    <property type="entry name" value="GGDEF"/>
    <property type="match status" value="1"/>
</dbReference>
<keyword evidence="1" id="KW-0472">Membrane</keyword>
<dbReference type="Gene3D" id="3.30.70.270">
    <property type="match status" value="1"/>
</dbReference>
<dbReference type="PROSITE" id="PS50883">
    <property type="entry name" value="EAL"/>
    <property type="match status" value="1"/>
</dbReference>
<keyword evidence="5" id="KW-1185">Reference proteome</keyword>
<dbReference type="InterPro" id="IPR000160">
    <property type="entry name" value="GGDEF_dom"/>
</dbReference>
<feature type="transmembrane region" description="Helical" evidence="1">
    <location>
        <begin position="124"/>
        <end position="140"/>
    </location>
</feature>
<dbReference type="InterPro" id="IPR001633">
    <property type="entry name" value="EAL_dom"/>
</dbReference>
<feature type="domain" description="GGDEF" evidence="3">
    <location>
        <begin position="248"/>
        <end position="384"/>
    </location>
</feature>
<dbReference type="InterPro" id="IPR035919">
    <property type="entry name" value="EAL_sf"/>
</dbReference>
<dbReference type="EMBL" id="AYYO01000006">
    <property type="protein sequence ID" value="KRM56268.1"/>
    <property type="molecule type" value="Genomic_DNA"/>
</dbReference>
<feature type="transmembrane region" description="Helical" evidence="1">
    <location>
        <begin position="13"/>
        <end position="31"/>
    </location>
</feature>
<dbReference type="Pfam" id="PF00563">
    <property type="entry name" value="EAL"/>
    <property type="match status" value="1"/>
</dbReference>
<evidence type="ECO:0000256" key="1">
    <source>
        <dbReference type="SAM" id="Phobius"/>
    </source>
</evidence>
<feature type="transmembrane region" description="Helical" evidence="1">
    <location>
        <begin position="152"/>
        <end position="172"/>
    </location>
</feature>
<dbReference type="CDD" id="cd01949">
    <property type="entry name" value="GGDEF"/>
    <property type="match status" value="1"/>
</dbReference>
<dbReference type="STRING" id="1291052.FC18_GL000102"/>
<accession>A0A0R1ZZ79</accession>
<protein>
    <submittedName>
        <fullName evidence="4">Signal transduction diguanylate cyclase</fullName>
    </submittedName>
</protein>
<dbReference type="RefSeq" id="WP_054678880.1">
    <property type="nucleotide sequence ID" value="NZ_AYYO01000006.1"/>
</dbReference>
<name>A0A0R1ZZ79_9LACO</name>
<comment type="caution">
    <text evidence="4">The sequence shown here is derived from an EMBL/GenBank/DDBJ whole genome shotgun (WGS) entry which is preliminary data.</text>
</comment>
<keyword evidence="1" id="KW-0812">Transmembrane</keyword>
<feature type="transmembrane region" description="Helical" evidence="1">
    <location>
        <begin position="178"/>
        <end position="201"/>
    </location>
</feature>
<dbReference type="InterPro" id="IPR029787">
    <property type="entry name" value="Nucleotide_cyclase"/>
</dbReference>